<dbReference type="EMBL" id="PDKR01000003">
    <property type="protein sequence ID" value="PPI88576.1"/>
    <property type="molecule type" value="Genomic_DNA"/>
</dbReference>
<sequence>MIPSLKIIFAGTSDFAVSYLNDIITSNHIVLAVFTQPDRPSGRGYKLKYSPIKIFAQSKNIPIFQPKSLDCKLHQNIISNFNPDIMVVVSYGLIIPNTILKIPRLGCINIHASLLPRWRGAAPIQRAILAGDKKTGITIIKMDEKLDTGNILYQIDCDISLKDTTLTLYNKLKKLGSQGLFSTFLKLYYGNINSKKQDEKLASYAKKIKKKEAKINWNFSAKQLERCIRAFNPWPISFFYVNNQLIKVWKVSILAHVDKKPGEIIKVTKQGIQVATTQGIINLICLQPAGKKPMTVKELINSRNEVFKPSTQLN</sequence>
<dbReference type="GO" id="GO:0004479">
    <property type="term" value="F:methionyl-tRNA formyltransferase activity"/>
    <property type="evidence" value="ECO:0007669"/>
    <property type="project" value="UniProtKB-UniRule"/>
</dbReference>
<dbReference type="SUPFAM" id="SSF50486">
    <property type="entry name" value="FMT C-terminal domain-like"/>
    <property type="match status" value="1"/>
</dbReference>
<protein>
    <recommendedName>
        <fullName evidence="4 8">Methionyl-tRNA formyltransferase</fullName>
        <ecNumber evidence="3 8">2.1.2.9</ecNumber>
    </recommendedName>
</protein>
<dbReference type="InterPro" id="IPR002376">
    <property type="entry name" value="Formyl_transf_N"/>
</dbReference>
<dbReference type="Gene3D" id="3.10.25.10">
    <property type="entry name" value="Formyl transferase, C-terminal domain"/>
    <property type="match status" value="1"/>
</dbReference>
<organism evidence="11 12">
    <name type="scientific">Candidatus Pantoea edessiphila</name>
    <dbReference type="NCBI Taxonomy" id="2044610"/>
    <lineage>
        <taxon>Bacteria</taxon>
        <taxon>Pseudomonadati</taxon>
        <taxon>Pseudomonadota</taxon>
        <taxon>Gammaproteobacteria</taxon>
        <taxon>Enterobacterales</taxon>
        <taxon>Erwiniaceae</taxon>
        <taxon>Pantoea</taxon>
    </lineage>
</organism>
<evidence type="ECO:0000256" key="4">
    <source>
        <dbReference type="ARBA" id="ARBA00016014"/>
    </source>
</evidence>
<feature type="domain" description="Formyl transferase C-terminal" evidence="10">
    <location>
        <begin position="207"/>
        <end position="303"/>
    </location>
</feature>
<dbReference type="HAMAP" id="MF_00182">
    <property type="entry name" value="Formyl_trans"/>
    <property type="match status" value="1"/>
</dbReference>
<dbReference type="InterPro" id="IPR044135">
    <property type="entry name" value="Met-tRNA-FMT_C"/>
</dbReference>
<evidence type="ECO:0000259" key="10">
    <source>
        <dbReference type="Pfam" id="PF02911"/>
    </source>
</evidence>
<dbReference type="InterPro" id="IPR041711">
    <property type="entry name" value="Met-tRNA-FMT_N"/>
</dbReference>
<evidence type="ECO:0000259" key="9">
    <source>
        <dbReference type="Pfam" id="PF00551"/>
    </source>
</evidence>
<dbReference type="RefSeq" id="WP_136132618.1">
    <property type="nucleotide sequence ID" value="NZ_PDKR01000003.1"/>
</dbReference>
<proteinExistence type="inferred from homology"/>
<comment type="catalytic activity">
    <reaction evidence="7 8">
        <text>L-methionyl-tRNA(fMet) + (6R)-10-formyltetrahydrofolate = N-formyl-L-methionyl-tRNA(fMet) + (6S)-5,6,7,8-tetrahydrofolate + H(+)</text>
        <dbReference type="Rhea" id="RHEA:24380"/>
        <dbReference type="Rhea" id="RHEA-COMP:9952"/>
        <dbReference type="Rhea" id="RHEA-COMP:9953"/>
        <dbReference type="ChEBI" id="CHEBI:15378"/>
        <dbReference type="ChEBI" id="CHEBI:57453"/>
        <dbReference type="ChEBI" id="CHEBI:78530"/>
        <dbReference type="ChEBI" id="CHEBI:78844"/>
        <dbReference type="ChEBI" id="CHEBI:195366"/>
        <dbReference type="EC" id="2.1.2.9"/>
    </reaction>
</comment>
<dbReference type="Gene3D" id="3.40.50.170">
    <property type="entry name" value="Formyl transferase, N-terminal domain"/>
    <property type="match status" value="1"/>
</dbReference>
<dbReference type="Pfam" id="PF02911">
    <property type="entry name" value="Formyl_trans_C"/>
    <property type="match status" value="1"/>
</dbReference>
<dbReference type="InterPro" id="IPR005794">
    <property type="entry name" value="Fmt"/>
</dbReference>
<dbReference type="InterPro" id="IPR037022">
    <property type="entry name" value="Formyl_trans_C_sf"/>
</dbReference>
<evidence type="ECO:0000256" key="7">
    <source>
        <dbReference type="ARBA" id="ARBA00048558"/>
    </source>
</evidence>
<dbReference type="GO" id="GO:0005829">
    <property type="term" value="C:cytosol"/>
    <property type="evidence" value="ECO:0007669"/>
    <property type="project" value="TreeGrafter"/>
</dbReference>
<evidence type="ECO:0000313" key="11">
    <source>
        <dbReference type="EMBL" id="PPI88576.1"/>
    </source>
</evidence>
<dbReference type="Pfam" id="PF00551">
    <property type="entry name" value="Formyl_trans_N"/>
    <property type="match status" value="1"/>
</dbReference>
<dbReference type="CDD" id="cd08646">
    <property type="entry name" value="FMT_core_Met-tRNA-FMT_N"/>
    <property type="match status" value="1"/>
</dbReference>
<evidence type="ECO:0000313" key="12">
    <source>
        <dbReference type="Proteomes" id="UP000295937"/>
    </source>
</evidence>
<evidence type="ECO:0000256" key="1">
    <source>
        <dbReference type="ARBA" id="ARBA00002606"/>
    </source>
</evidence>
<reference evidence="11 12" key="1">
    <citation type="journal article" date="2018" name="Genome Biol. Evol.">
        <title>Cladogenesis and Genomic Streamlining in Extracellular Endosymbionts of Tropical Stink Bugs.</title>
        <authorList>
            <person name="Otero-Bravo A."/>
            <person name="Goffredi S."/>
            <person name="Sabree Z.L."/>
        </authorList>
    </citation>
    <scope>NUCLEOTIDE SEQUENCE [LARGE SCALE GENOMIC DNA]</scope>
    <source>
        <strain evidence="11 12">SoEO</strain>
    </source>
</reference>
<feature type="binding site" evidence="8">
    <location>
        <begin position="113"/>
        <end position="116"/>
    </location>
    <ligand>
        <name>(6S)-5,6,7,8-tetrahydrofolate</name>
        <dbReference type="ChEBI" id="CHEBI:57453"/>
    </ligand>
</feature>
<dbReference type="PANTHER" id="PTHR11138:SF5">
    <property type="entry name" value="METHIONYL-TRNA FORMYLTRANSFERASE, MITOCHONDRIAL"/>
    <property type="match status" value="1"/>
</dbReference>
<dbReference type="AlphaFoldDB" id="A0A2P5T1Y7"/>
<dbReference type="InterPro" id="IPR005793">
    <property type="entry name" value="Formyl_trans_C"/>
</dbReference>
<feature type="domain" description="Formyl transferase N-terminal" evidence="9">
    <location>
        <begin position="6"/>
        <end position="182"/>
    </location>
</feature>
<evidence type="ECO:0000256" key="8">
    <source>
        <dbReference type="HAMAP-Rule" id="MF_00182"/>
    </source>
</evidence>
<dbReference type="Proteomes" id="UP000295937">
    <property type="component" value="Unassembled WGS sequence"/>
</dbReference>
<evidence type="ECO:0000256" key="5">
    <source>
        <dbReference type="ARBA" id="ARBA00022679"/>
    </source>
</evidence>
<evidence type="ECO:0000256" key="6">
    <source>
        <dbReference type="ARBA" id="ARBA00022917"/>
    </source>
</evidence>
<dbReference type="PROSITE" id="PS00373">
    <property type="entry name" value="GART"/>
    <property type="match status" value="1"/>
</dbReference>
<dbReference type="CDD" id="cd08704">
    <property type="entry name" value="Met_tRNA_FMT_C"/>
    <property type="match status" value="1"/>
</dbReference>
<keyword evidence="6 8" id="KW-0648">Protein biosynthesis</keyword>
<evidence type="ECO:0000256" key="2">
    <source>
        <dbReference type="ARBA" id="ARBA00010699"/>
    </source>
</evidence>
<dbReference type="NCBIfam" id="TIGR00460">
    <property type="entry name" value="fmt"/>
    <property type="match status" value="1"/>
</dbReference>
<keyword evidence="5 8" id="KW-0808">Transferase</keyword>
<gene>
    <name evidence="8" type="primary">fmt</name>
    <name evidence="11" type="ORF">CRV09_02640</name>
</gene>
<name>A0A2P5T1Y7_9GAMM</name>
<dbReference type="SUPFAM" id="SSF53328">
    <property type="entry name" value="Formyltransferase"/>
    <property type="match status" value="1"/>
</dbReference>
<dbReference type="InterPro" id="IPR011034">
    <property type="entry name" value="Formyl_transferase-like_C_sf"/>
</dbReference>
<evidence type="ECO:0000256" key="3">
    <source>
        <dbReference type="ARBA" id="ARBA00012261"/>
    </source>
</evidence>
<comment type="similarity">
    <text evidence="2 8">Belongs to the Fmt family.</text>
</comment>
<comment type="caution">
    <text evidence="11">The sequence shown here is derived from an EMBL/GenBank/DDBJ whole genome shotgun (WGS) entry which is preliminary data.</text>
</comment>
<dbReference type="OrthoDB" id="9802815at2"/>
<dbReference type="PANTHER" id="PTHR11138">
    <property type="entry name" value="METHIONYL-TRNA FORMYLTRANSFERASE"/>
    <property type="match status" value="1"/>
</dbReference>
<dbReference type="InterPro" id="IPR036477">
    <property type="entry name" value="Formyl_transf_N_sf"/>
</dbReference>
<accession>A0A2P5T1Y7</accession>
<comment type="function">
    <text evidence="1 8">Attaches a formyl group to the free amino group of methionyl-tRNA(fMet). The formyl group appears to play a dual role in the initiator identity of N-formylmethionyl-tRNA by promoting its recognition by IF2 and preventing the misappropriation of this tRNA by the elongation apparatus.</text>
</comment>
<dbReference type="EC" id="2.1.2.9" evidence="3 8"/>
<dbReference type="InterPro" id="IPR001555">
    <property type="entry name" value="GART_AS"/>
</dbReference>